<dbReference type="OrthoDB" id="5372286at2"/>
<comment type="caution">
    <text evidence="2">The sequence shown here is derived from an EMBL/GenBank/DDBJ whole genome shotgun (WGS) entry which is preliminary data.</text>
</comment>
<feature type="chain" id="PRO_5014891279" description="Outer membrane receptor for ferric coprogen and ferric-rhodotorulic acid" evidence="1">
    <location>
        <begin position="31"/>
        <end position="584"/>
    </location>
</feature>
<accession>A0A2N3PWX5</accession>
<keyword evidence="1" id="KW-0732">Signal</keyword>
<feature type="signal peptide" evidence="1">
    <location>
        <begin position="1"/>
        <end position="30"/>
    </location>
</feature>
<gene>
    <name evidence="2" type="ORF">CWS72_08430</name>
</gene>
<dbReference type="InterPro" id="IPR032638">
    <property type="entry name" value="Porin_5"/>
</dbReference>
<sequence>MIYSHVHTRRLKLLAVSMMAMAAASPQALAQTRQAQPAAEISGDVALSMLDIMVKRGLLTQAEADGIVNEAKAKALARAQAQASAPEAPAKDGAVHVQYVPRIVRDQIKDEVRQEVMAQAKDEGWAAPNQMPEWMQRIHISGDVRFRSEEDMFPKGNTLNTDDQANFNTLNTQSTPVDLASTTSLSHVPYYNWNKDRERERLRARLDVGVDIGDGLSTEVRLATGESSSPVSENQTLGGSGGNFSKYGLWLDRGNIRYDAFNMENYGLSAVAGRFANPFFSTDLVWNNDLNFDGVAVSGRYQVAEGVTPFVTVGTFPVYDTALNFSTNQDSQYQGGASRDKWLYAAQAGTDWKVSRDTGIKVGAAYYYFQNVEGRTVTCSADDTSCGQNYAPSFAQKGNTYFKLRNNYNYDSSSSTLNHEYQYFGLATPFHELALTGKADYDGLKPLGAKPFRVTLDGDFVKNLAFNKNSILTRDPWNNVVNSTFTGGDTGAMLRLTVGSPALKERWDWTVSLAYKYLESDAVVDAFTDSDFGMGGTNLRGYILGGNLALSKNLWTSLRWLSADSIAGAAYSSDVVFLDINAKF</sequence>
<evidence type="ECO:0008006" key="4">
    <source>
        <dbReference type="Google" id="ProtNLM"/>
    </source>
</evidence>
<keyword evidence="3" id="KW-1185">Reference proteome</keyword>
<dbReference type="RefSeq" id="WP_101250157.1">
    <property type="nucleotide sequence ID" value="NZ_PIUM01000007.1"/>
</dbReference>
<name>A0A2N3PWX5_9PROT</name>
<dbReference type="EMBL" id="PIUM01000007">
    <property type="protein sequence ID" value="PKU24897.1"/>
    <property type="molecule type" value="Genomic_DNA"/>
</dbReference>
<evidence type="ECO:0000256" key="1">
    <source>
        <dbReference type="SAM" id="SignalP"/>
    </source>
</evidence>
<proteinExistence type="predicted"/>
<organism evidence="2 3">
    <name type="scientific">Telmatospirillum siberiense</name>
    <dbReference type="NCBI Taxonomy" id="382514"/>
    <lineage>
        <taxon>Bacteria</taxon>
        <taxon>Pseudomonadati</taxon>
        <taxon>Pseudomonadota</taxon>
        <taxon>Alphaproteobacteria</taxon>
        <taxon>Rhodospirillales</taxon>
        <taxon>Rhodospirillaceae</taxon>
        <taxon>Telmatospirillum</taxon>
    </lineage>
</organism>
<evidence type="ECO:0000313" key="3">
    <source>
        <dbReference type="Proteomes" id="UP000233293"/>
    </source>
</evidence>
<evidence type="ECO:0000313" key="2">
    <source>
        <dbReference type="EMBL" id="PKU24897.1"/>
    </source>
</evidence>
<reference evidence="3" key="1">
    <citation type="submission" date="2017-12" db="EMBL/GenBank/DDBJ databases">
        <title>Draft genome sequence of Telmatospirillum siberiense 26-4b1T, an acidotolerant peatland alphaproteobacterium potentially involved in sulfur cycling.</title>
        <authorList>
            <person name="Hausmann B."/>
            <person name="Pjevac P."/>
            <person name="Schreck K."/>
            <person name="Herbold C.W."/>
            <person name="Daims H."/>
            <person name="Wagner M."/>
            <person name="Pester M."/>
            <person name="Loy A."/>
        </authorList>
    </citation>
    <scope>NUCLEOTIDE SEQUENCE [LARGE SCALE GENOMIC DNA]</scope>
    <source>
        <strain evidence="3">26-4b1</strain>
    </source>
</reference>
<dbReference type="Pfam" id="PF16930">
    <property type="entry name" value="Porin_5"/>
    <property type="match status" value="1"/>
</dbReference>
<dbReference type="Proteomes" id="UP000233293">
    <property type="component" value="Unassembled WGS sequence"/>
</dbReference>
<protein>
    <recommendedName>
        <fullName evidence="4">Outer membrane receptor for ferric coprogen and ferric-rhodotorulic acid</fullName>
    </recommendedName>
</protein>
<dbReference type="AlphaFoldDB" id="A0A2N3PWX5"/>